<accession>A0A5B8UND8</accession>
<keyword evidence="3" id="KW-1185">Reference proteome</keyword>
<dbReference type="KEGG" id="fgg:FSB75_18085"/>
<protein>
    <submittedName>
        <fullName evidence="2">DUF4197 domain-containing protein</fullName>
    </submittedName>
</protein>
<gene>
    <name evidence="2" type="ORF">FSB75_18085</name>
</gene>
<dbReference type="PROSITE" id="PS51257">
    <property type="entry name" value="PROKAR_LIPOPROTEIN"/>
    <property type="match status" value="1"/>
</dbReference>
<dbReference type="OrthoDB" id="665956at2"/>
<dbReference type="Proteomes" id="UP000321204">
    <property type="component" value="Chromosome"/>
</dbReference>
<dbReference type="EMBL" id="CP042433">
    <property type="protein sequence ID" value="QEC57729.1"/>
    <property type="molecule type" value="Genomic_DNA"/>
</dbReference>
<name>A0A5B8UND8_9BACT</name>
<dbReference type="InterPro" id="IPR025245">
    <property type="entry name" value="DUF4197"/>
</dbReference>
<dbReference type="RefSeq" id="WP_146790356.1">
    <property type="nucleotide sequence ID" value="NZ_BAABIO010000003.1"/>
</dbReference>
<keyword evidence="1" id="KW-0732">Signal</keyword>
<feature type="signal peptide" evidence="1">
    <location>
        <begin position="1"/>
        <end position="21"/>
    </location>
</feature>
<sequence length="225" mass="24812">MKKAVLPVLFAFLLPITFSCSTLKNYVLTEQDASAAIRELLQLGAKSNLQGAFTKDAVMAALFPESLRKTLNTLQTLGLTSEVDRFTNTLSTAAEQTATRSVPIFINGIANMKLSDAIRIVKSGGTSATDYLRSNVGSELRTSIKPVMQQALNEYKLNEQWDKIIQPAKALVGNKLNLDLANIMAGLVSEKMFQKLEETEQQVRTNAASRTTPLLQKVFSRNWNL</sequence>
<evidence type="ECO:0000313" key="2">
    <source>
        <dbReference type="EMBL" id="QEC57729.1"/>
    </source>
</evidence>
<reference evidence="2 3" key="1">
    <citation type="journal article" date="2015" name="Int. J. Syst. Evol. Microbiol.">
        <title>Flavisolibacter ginsenosidimutans sp. nov., with ginsenoside-converting activity isolated from soil used for cultivating ginseng.</title>
        <authorList>
            <person name="Zhao Y."/>
            <person name="Liu Q."/>
            <person name="Kang M.S."/>
            <person name="Jin F."/>
            <person name="Yu H."/>
            <person name="Im W.T."/>
        </authorList>
    </citation>
    <scope>NUCLEOTIDE SEQUENCE [LARGE SCALE GENOMIC DNA]</scope>
    <source>
        <strain evidence="2 3">Gsoil 636</strain>
    </source>
</reference>
<feature type="chain" id="PRO_5023037696" evidence="1">
    <location>
        <begin position="22"/>
        <end position="225"/>
    </location>
</feature>
<evidence type="ECO:0000313" key="3">
    <source>
        <dbReference type="Proteomes" id="UP000321204"/>
    </source>
</evidence>
<dbReference type="AlphaFoldDB" id="A0A5B8UND8"/>
<evidence type="ECO:0000256" key="1">
    <source>
        <dbReference type="SAM" id="SignalP"/>
    </source>
</evidence>
<dbReference type="Pfam" id="PF13852">
    <property type="entry name" value="DUF4197"/>
    <property type="match status" value="1"/>
</dbReference>
<proteinExistence type="predicted"/>
<organism evidence="2 3">
    <name type="scientific">Flavisolibacter ginsenosidimutans</name>
    <dbReference type="NCBI Taxonomy" id="661481"/>
    <lineage>
        <taxon>Bacteria</taxon>
        <taxon>Pseudomonadati</taxon>
        <taxon>Bacteroidota</taxon>
        <taxon>Chitinophagia</taxon>
        <taxon>Chitinophagales</taxon>
        <taxon>Chitinophagaceae</taxon>
        <taxon>Flavisolibacter</taxon>
    </lineage>
</organism>